<evidence type="ECO:0000313" key="2">
    <source>
        <dbReference type="EMBL" id="MBF6300432.1"/>
    </source>
</evidence>
<dbReference type="EMBL" id="JADLQX010000018">
    <property type="protein sequence ID" value="MBF6300432.1"/>
    <property type="molecule type" value="Genomic_DNA"/>
</dbReference>
<feature type="region of interest" description="Disordered" evidence="1">
    <location>
        <begin position="1"/>
        <end position="39"/>
    </location>
</feature>
<proteinExistence type="predicted"/>
<protein>
    <submittedName>
        <fullName evidence="2">Uncharacterized protein</fullName>
    </submittedName>
</protein>
<sequence>MPNTGSAIWDDDGDRNQQPTRDGGGTRDTTAREATARALRGQAATVRDAKIEIARQMAILWEAKLDMAIATGSDALIREAIDEASSSGFMDNCNCGGGGGGGGKMDREWISTHSTGKKPN</sequence>
<name>A0ABS0CUY9_9NOCA</name>
<feature type="region of interest" description="Disordered" evidence="1">
    <location>
        <begin position="100"/>
        <end position="120"/>
    </location>
</feature>
<dbReference type="Proteomes" id="UP000702209">
    <property type="component" value="Unassembled WGS sequence"/>
</dbReference>
<keyword evidence="3" id="KW-1185">Reference proteome</keyword>
<organism evidence="2 3">
    <name type="scientific">Nocardia amamiensis</name>
    <dbReference type="NCBI Taxonomy" id="404578"/>
    <lineage>
        <taxon>Bacteria</taxon>
        <taxon>Bacillati</taxon>
        <taxon>Actinomycetota</taxon>
        <taxon>Actinomycetes</taxon>
        <taxon>Mycobacteriales</taxon>
        <taxon>Nocardiaceae</taxon>
        <taxon>Nocardia</taxon>
    </lineage>
</organism>
<evidence type="ECO:0000313" key="3">
    <source>
        <dbReference type="Proteomes" id="UP000702209"/>
    </source>
</evidence>
<comment type="caution">
    <text evidence="2">The sequence shown here is derived from an EMBL/GenBank/DDBJ whole genome shotgun (WGS) entry which is preliminary data.</text>
</comment>
<dbReference type="RefSeq" id="WP_195131677.1">
    <property type="nucleotide sequence ID" value="NZ_JADLQX010000018.1"/>
</dbReference>
<evidence type="ECO:0000256" key="1">
    <source>
        <dbReference type="SAM" id="MobiDB-lite"/>
    </source>
</evidence>
<gene>
    <name evidence="2" type="ORF">IU459_23215</name>
</gene>
<accession>A0ABS0CUY9</accession>
<reference evidence="2 3" key="1">
    <citation type="submission" date="2020-10" db="EMBL/GenBank/DDBJ databases">
        <title>Identification of Nocardia species via Next-generation sequencing and recognition of intraspecies genetic diversity.</title>
        <authorList>
            <person name="Li P."/>
            <person name="Li P."/>
            <person name="Lu B."/>
        </authorList>
    </citation>
    <scope>NUCLEOTIDE SEQUENCE [LARGE SCALE GENOMIC DNA]</scope>
    <source>
        <strain evidence="2 3">BJ06-0157</strain>
    </source>
</reference>